<proteinExistence type="predicted"/>
<name>M2MZZ5_BAUPA</name>
<evidence type="ECO:0000313" key="3">
    <source>
        <dbReference type="EMBL" id="EMC91900.1"/>
    </source>
</evidence>
<organism evidence="3 4">
    <name type="scientific">Baudoinia panamericana (strain UAMH 10762)</name>
    <name type="common">Angels' share fungus</name>
    <name type="synonym">Baudoinia compniacensis (strain UAMH 10762)</name>
    <dbReference type="NCBI Taxonomy" id="717646"/>
    <lineage>
        <taxon>Eukaryota</taxon>
        <taxon>Fungi</taxon>
        <taxon>Dikarya</taxon>
        <taxon>Ascomycota</taxon>
        <taxon>Pezizomycotina</taxon>
        <taxon>Dothideomycetes</taxon>
        <taxon>Dothideomycetidae</taxon>
        <taxon>Mycosphaerellales</taxon>
        <taxon>Teratosphaeriaceae</taxon>
        <taxon>Baudoinia</taxon>
    </lineage>
</organism>
<dbReference type="AlphaFoldDB" id="M2MZZ5"/>
<evidence type="ECO:0000256" key="1">
    <source>
        <dbReference type="SAM" id="Coils"/>
    </source>
</evidence>
<feature type="compositionally biased region" description="Polar residues" evidence="2">
    <location>
        <begin position="67"/>
        <end position="80"/>
    </location>
</feature>
<accession>M2MZZ5</accession>
<dbReference type="KEGG" id="bcom:BAUCODRAFT_309568"/>
<feature type="region of interest" description="Disordered" evidence="2">
    <location>
        <begin position="58"/>
        <end position="80"/>
    </location>
</feature>
<dbReference type="STRING" id="717646.M2MZZ5"/>
<dbReference type="OrthoDB" id="30417at2759"/>
<gene>
    <name evidence="3" type="ORF">BAUCODRAFT_309568</name>
</gene>
<sequence>MASDIPNRATRRVYSLEELHRLRGTVSQPRLREAMEEHDGEDAELVKEHVLRGSKSFAARSWKSRASAMSSNKENRSTNASDNVRLASFASTKSIAVLGEIAPNNQQILRPPPGPYRPRPSPTPSIRKQKIESLVKAHGSPDHVRVTAGGRIVPSEQSPLCHPRYGYSAIKVNGGLIKFAPNHPMGKAQWTQATQDGFVAQDINGRLCQIVDGTILPLHETEAGLQLYIPAPNLTVTHRSPVSGNFAPQSAQHDDNRSVSPHGILPAPSTQSQINALELEYVKLESELRDVDKTEVLHGPTMGKGARDALVAKRRELVVNLDKIRKAIKSLRDQTAGMSHVVFEAFSPWTTDS</sequence>
<dbReference type="GeneID" id="19111352"/>
<reference evidence="3 4" key="1">
    <citation type="journal article" date="2012" name="PLoS Pathog.">
        <title>Diverse lifestyles and strategies of plant pathogenesis encoded in the genomes of eighteen Dothideomycetes fungi.</title>
        <authorList>
            <person name="Ohm R.A."/>
            <person name="Feau N."/>
            <person name="Henrissat B."/>
            <person name="Schoch C.L."/>
            <person name="Horwitz B.A."/>
            <person name="Barry K.W."/>
            <person name="Condon B.J."/>
            <person name="Copeland A.C."/>
            <person name="Dhillon B."/>
            <person name="Glaser F."/>
            <person name="Hesse C.N."/>
            <person name="Kosti I."/>
            <person name="LaButti K."/>
            <person name="Lindquist E.A."/>
            <person name="Lucas S."/>
            <person name="Salamov A.A."/>
            <person name="Bradshaw R.E."/>
            <person name="Ciuffetti L."/>
            <person name="Hamelin R.C."/>
            <person name="Kema G.H.J."/>
            <person name="Lawrence C."/>
            <person name="Scott J.A."/>
            <person name="Spatafora J.W."/>
            <person name="Turgeon B.G."/>
            <person name="de Wit P.J.G.M."/>
            <person name="Zhong S."/>
            <person name="Goodwin S.B."/>
            <person name="Grigoriev I.V."/>
        </authorList>
    </citation>
    <scope>NUCLEOTIDE SEQUENCE [LARGE SCALE GENOMIC DNA]</scope>
    <source>
        <strain evidence="3 4">UAMH 10762</strain>
    </source>
</reference>
<evidence type="ECO:0008006" key="5">
    <source>
        <dbReference type="Google" id="ProtNLM"/>
    </source>
</evidence>
<dbReference type="HOGENOM" id="CLU_785231_0_0_1"/>
<dbReference type="eggNOG" id="ENOG502SRWN">
    <property type="taxonomic scope" value="Eukaryota"/>
</dbReference>
<feature type="coiled-coil region" evidence="1">
    <location>
        <begin position="267"/>
        <end position="334"/>
    </location>
</feature>
<keyword evidence="1" id="KW-0175">Coiled coil</keyword>
<evidence type="ECO:0000256" key="2">
    <source>
        <dbReference type="SAM" id="MobiDB-lite"/>
    </source>
</evidence>
<keyword evidence="4" id="KW-1185">Reference proteome</keyword>
<feature type="region of interest" description="Disordered" evidence="2">
    <location>
        <begin position="105"/>
        <end position="124"/>
    </location>
</feature>
<dbReference type="RefSeq" id="XP_007681278.1">
    <property type="nucleotide sequence ID" value="XM_007683088.1"/>
</dbReference>
<evidence type="ECO:0000313" key="4">
    <source>
        <dbReference type="Proteomes" id="UP000011761"/>
    </source>
</evidence>
<protein>
    <recommendedName>
        <fullName evidence="5">Enkurin domain-containing protein</fullName>
    </recommendedName>
</protein>
<dbReference type="Proteomes" id="UP000011761">
    <property type="component" value="Unassembled WGS sequence"/>
</dbReference>
<dbReference type="EMBL" id="KB445563">
    <property type="protein sequence ID" value="EMC91900.1"/>
    <property type="molecule type" value="Genomic_DNA"/>
</dbReference>
<feature type="compositionally biased region" description="Pro residues" evidence="2">
    <location>
        <begin position="110"/>
        <end position="123"/>
    </location>
</feature>